<evidence type="ECO:0000313" key="2">
    <source>
        <dbReference type="Proteomes" id="UP000494206"/>
    </source>
</evidence>
<dbReference type="EMBL" id="CADEPM010000005">
    <property type="protein sequence ID" value="CAB3406941.1"/>
    <property type="molecule type" value="Genomic_DNA"/>
</dbReference>
<dbReference type="GO" id="GO:0019005">
    <property type="term" value="C:SCF ubiquitin ligase complex"/>
    <property type="evidence" value="ECO:0007669"/>
    <property type="project" value="TreeGrafter"/>
</dbReference>
<dbReference type="Proteomes" id="UP000494206">
    <property type="component" value="Unassembled WGS sequence"/>
</dbReference>
<proteinExistence type="predicted"/>
<dbReference type="AlphaFoldDB" id="A0A8S1F5G1"/>
<dbReference type="SUPFAM" id="SSF52047">
    <property type="entry name" value="RNI-like"/>
    <property type="match status" value="1"/>
</dbReference>
<evidence type="ECO:0000313" key="1">
    <source>
        <dbReference type="EMBL" id="CAB3406941.1"/>
    </source>
</evidence>
<gene>
    <name evidence="1" type="ORF">CBOVIS_LOCUS8938</name>
</gene>
<dbReference type="InterPro" id="IPR032675">
    <property type="entry name" value="LRR_dom_sf"/>
</dbReference>
<reference evidence="1 2" key="1">
    <citation type="submission" date="2020-04" db="EMBL/GenBank/DDBJ databases">
        <authorList>
            <person name="Laetsch R D."/>
            <person name="Stevens L."/>
            <person name="Kumar S."/>
            <person name="Blaxter L. M."/>
        </authorList>
    </citation>
    <scope>NUCLEOTIDE SEQUENCE [LARGE SCALE GENOMIC DNA]</scope>
</reference>
<dbReference type="OrthoDB" id="5863314at2759"/>
<dbReference type="SMART" id="SM00367">
    <property type="entry name" value="LRR_CC"/>
    <property type="match status" value="3"/>
</dbReference>
<accession>A0A8S1F5G1</accession>
<dbReference type="PANTHER" id="PTHR13318">
    <property type="entry name" value="PARTNER OF PAIRED, ISOFORM B-RELATED"/>
    <property type="match status" value="1"/>
</dbReference>
<sequence length="418" mass="47348">MDEAWLHVLERLGIQEVIRLRRISPHFSRLCCRFLRMQTSFDLQRDCPRAVANPDAISSIMSFFGNSLRHVTLRVHAPDAKYEAMASSSHIDTSVIRTICQKSQRLVSIEMDRMILTLGAIEKFGELPATIERFRISNCLMSCSQWDVITIIRRSFDKLLERCHCLRTFEISGRSLNNCRFNLDPQILNRLSDTIENLAISVGSSIRIEDLAFLKRKKLRSLVLQRSFISASSLQDLVPMADTLVHLDLSYSPNLLDATLVAKLHMLKRLSLSSNRDGIDDEALSRICSSCPLLESLSIDQCSLLTRESLMQLGKLQHLKRLTMSGVSNADDAICYQIAKCSKLEELDLNFCRKIRKAGLCAILTNLRHLDHLEVLGIADYSHQLLAKRPNFPKTIVCDGPIQHFTFTLPPIPNMAVA</sequence>
<dbReference type="GO" id="GO:0031146">
    <property type="term" value="P:SCF-dependent proteasomal ubiquitin-dependent protein catabolic process"/>
    <property type="evidence" value="ECO:0007669"/>
    <property type="project" value="TreeGrafter"/>
</dbReference>
<dbReference type="InterPro" id="IPR006553">
    <property type="entry name" value="Leu-rich_rpt_Cys-con_subtyp"/>
</dbReference>
<comment type="caution">
    <text evidence="1">The sequence shown here is derived from an EMBL/GenBank/DDBJ whole genome shotgun (WGS) entry which is preliminary data.</text>
</comment>
<name>A0A8S1F5G1_9PELO</name>
<protein>
    <recommendedName>
        <fullName evidence="3">F-box domain-containing protein</fullName>
    </recommendedName>
</protein>
<organism evidence="1 2">
    <name type="scientific">Caenorhabditis bovis</name>
    <dbReference type="NCBI Taxonomy" id="2654633"/>
    <lineage>
        <taxon>Eukaryota</taxon>
        <taxon>Metazoa</taxon>
        <taxon>Ecdysozoa</taxon>
        <taxon>Nematoda</taxon>
        <taxon>Chromadorea</taxon>
        <taxon>Rhabditida</taxon>
        <taxon>Rhabditina</taxon>
        <taxon>Rhabditomorpha</taxon>
        <taxon>Rhabditoidea</taxon>
        <taxon>Rhabditidae</taxon>
        <taxon>Peloderinae</taxon>
        <taxon>Caenorhabditis</taxon>
    </lineage>
</organism>
<dbReference type="PANTHER" id="PTHR13318:SF95">
    <property type="entry name" value="F-BOX PROTEIN YLR352W"/>
    <property type="match status" value="1"/>
</dbReference>
<keyword evidence="2" id="KW-1185">Reference proteome</keyword>
<evidence type="ECO:0008006" key="3">
    <source>
        <dbReference type="Google" id="ProtNLM"/>
    </source>
</evidence>
<dbReference type="Gene3D" id="3.80.10.10">
    <property type="entry name" value="Ribonuclease Inhibitor"/>
    <property type="match status" value="1"/>
</dbReference>